<feature type="binding site" evidence="5">
    <location>
        <position position="200"/>
    </location>
    <ligand>
        <name>S-adenosyl-L-methionine</name>
        <dbReference type="ChEBI" id="CHEBI:59789"/>
    </ligand>
</feature>
<feature type="binding site" evidence="5">
    <location>
        <begin position="200"/>
        <end position="203"/>
    </location>
    <ligand>
        <name>substrate</name>
    </ligand>
</feature>
<feature type="binding site" evidence="5">
    <location>
        <position position="157"/>
    </location>
    <ligand>
        <name>S-adenosyl-L-methionine</name>
        <dbReference type="ChEBI" id="CHEBI:59789"/>
    </ligand>
</feature>
<dbReference type="Gene3D" id="3.40.50.150">
    <property type="entry name" value="Vaccinia Virus protein VP39"/>
    <property type="match status" value="1"/>
</dbReference>
<evidence type="ECO:0000259" key="6">
    <source>
        <dbReference type="Pfam" id="PF05175"/>
    </source>
</evidence>
<evidence type="ECO:0000256" key="3">
    <source>
        <dbReference type="ARBA" id="ARBA00022691"/>
    </source>
</evidence>
<dbReference type="GO" id="GO:0102559">
    <property type="term" value="F:peptide chain release factor N(5)-glutamine methyltransferase activity"/>
    <property type="evidence" value="ECO:0007669"/>
    <property type="project" value="UniProtKB-EC"/>
</dbReference>
<dbReference type="CDD" id="cd02440">
    <property type="entry name" value="AdoMet_MTases"/>
    <property type="match status" value="1"/>
</dbReference>
<keyword evidence="3 5" id="KW-0949">S-adenosyl-L-methionine</keyword>
<comment type="caution">
    <text evidence="8">The sequence shown here is derived from an EMBL/GenBank/DDBJ whole genome shotgun (WGS) entry which is preliminary data.</text>
</comment>
<dbReference type="PANTHER" id="PTHR18895:SF74">
    <property type="entry name" value="MTRF1L RELEASE FACTOR GLUTAMINE METHYLTRANSFERASE"/>
    <property type="match status" value="1"/>
</dbReference>
<comment type="similarity">
    <text evidence="5">Belongs to the protein N5-glutamine methyltransferase family. PrmC subfamily.</text>
</comment>
<name>A0A844QD75_9HYPH</name>
<dbReference type="HAMAP" id="MF_02126">
    <property type="entry name" value="RF_methyltr_PrmC"/>
    <property type="match status" value="1"/>
</dbReference>
<feature type="domain" description="Methyltransferase small" evidence="6">
    <location>
        <begin position="129"/>
        <end position="206"/>
    </location>
</feature>
<dbReference type="SUPFAM" id="SSF53335">
    <property type="entry name" value="S-adenosyl-L-methionine-dependent methyltransferases"/>
    <property type="match status" value="1"/>
</dbReference>
<dbReference type="RefSeq" id="WP_156710993.1">
    <property type="nucleotide sequence ID" value="NZ_WPHG01000001.1"/>
</dbReference>
<dbReference type="EMBL" id="WPHG01000001">
    <property type="protein sequence ID" value="MVA96073.1"/>
    <property type="molecule type" value="Genomic_DNA"/>
</dbReference>
<dbReference type="Pfam" id="PF05175">
    <property type="entry name" value="MTS"/>
    <property type="match status" value="1"/>
</dbReference>
<dbReference type="InterPro" id="IPR040758">
    <property type="entry name" value="PrmC_N"/>
</dbReference>
<reference evidence="8 9" key="1">
    <citation type="submission" date="2019-12" db="EMBL/GenBank/DDBJ databases">
        <title>Nitratireductor arenosus sp. nov., Isolated from sea sand, Jeju island, South Korea.</title>
        <authorList>
            <person name="Kim W."/>
        </authorList>
    </citation>
    <scope>NUCLEOTIDE SEQUENCE [LARGE SCALE GENOMIC DNA]</scope>
    <source>
        <strain evidence="8 9">CAU 1489</strain>
    </source>
</reference>
<gene>
    <name evidence="5 8" type="primary">prmC</name>
    <name evidence="8" type="ORF">GN330_02265</name>
</gene>
<evidence type="ECO:0000313" key="9">
    <source>
        <dbReference type="Proteomes" id="UP000463224"/>
    </source>
</evidence>
<dbReference type="Gene3D" id="1.10.8.10">
    <property type="entry name" value="DNA helicase RuvA subunit, C-terminal domain"/>
    <property type="match status" value="1"/>
</dbReference>
<dbReference type="InterPro" id="IPR004556">
    <property type="entry name" value="HemK-like"/>
</dbReference>
<dbReference type="GO" id="GO:0003676">
    <property type="term" value="F:nucleic acid binding"/>
    <property type="evidence" value="ECO:0007669"/>
    <property type="project" value="InterPro"/>
</dbReference>
<proteinExistence type="inferred from homology"/>
<dbReference type="NCBIfam" id="TIGR03534">
    <property type="entry name" value="RF_mod_PrmC"/>
    <property type="match status" value="1"/>
</dbReference>
<protein>
    <recommendedName>
        <fullName evidence="5">Release factor glutamine methyltransferase</fullName>
        <shortName evidence="5">RF MTase</shortName>
        <ecNumber evidence="5">2.1.1.297</ecNumber>
    </recommendedName>
    <alternativeName>
        <fullName evidence="5">N5-glutamine methyltransferase PrmC</fullName>
    </alternativeName>
    <alternativeName>
        <fullName evidence="5">Protein-(glutamine-N5) MTase PrmC</fullName>
    </alternativeName>
    <alternativeName>
        <fullName evidence="5">Protein-glutamine N-methyltransferase PrmC</fullName>
    </alternativeName>
</protein>
<evidence type="ECO:0000256" key="2">
    <source>
        <dbReference type="ARBA" id="ARBA00022679"/>
    </source>
</evidence>
<dbReference type="PROSITE" id="PS00092">
    <property type="entry name" value="N6_MTASE"/>
    <property type="match status" value="1"/>
</dbReference>
<evidence type="ECO:0000313" key="8">
    <source>
        <dbReference type="EMBL" id="MVA96073.1"/>
    </source>
</evidence>
<dbReference type="InterPro" id="IPR007848">
    <property type="entry name" value="Small_mtfrase_dom"/>
</dbReference>
<comment type="function">
    <text evidence="5">Methylates the class 1 translation termination release factors RF1/PrfA and RF2/PrfB on the glutamine residue of the universally conserved GGQ motif.</text>
</comment>
<evidence type="ECO:0000256" key="5">
    <source>
        <dbReference type="HAMAP-Rule" id="MF_02126"/>
    </source>
</evidence>
<keyword evidence="9" id="KW-1185">Reference proteome</keyword>
<feature type="binding site" evidence="5">
    <location>
        <begin position="134"/>
        <end position="138"/>
    </location>
    <ligand>
        <name>S-adenosyl-L-methionine</name>
        <dbReference type="ChEBI" id="CHEBI:59789"/>
    </ligand>
</feature>
<dbReference type="InterPro" id="IPR050320">
    <property type="entry name" value="N5-glutamine_MTase"/>
</dbReference>
<feature type="domain" description="Release factor glutamine methyltransferase N-terminal" evidence="7">
    <location>
        <begin position="16"/>
        <end position="85"/>
    </location>
</feature>
<dbReference type="InterPro" id="IPR002052">
    <property type="entry name" value="DNA_methylase_N6_adenine_CS"/>
</dbReference>
<accession>A0A844QD75</accession>
<feature type="binding site" evidence="5">
    <location>
        <position position="186"/>
    </location>
    <ligand>
        <name>S-adenosyl-L-methionine</name>
        <dbReference type="ChEBI" id="CHEBI:59789"/>
    </ligand>
</feature>
<evidence type="ECO:0000256" key="4">
    <source>
        <dbReference type="ARBA" id="ARBA00048391"/>
    </source>
</evidence>
<dbReference type="PANTHER" id="PTHR18895">
    <property type="entry name" value="HEMK METHYLTRANSFERASE"/>
    <property type="match status" value="1"/>
</dbReference>
<dbReference type="InterPro" id="IPR029063">
    <property type="entry name" value="SAM-dependent_MTases_sf"/>
</dbReference>
<dbReference type="AlphaFoldDB" id="A0A844QD75"/>
<dbReference type="NCBIfam" id="TIGR00536">
    <property type="entry name" value="hemK_fam"/>
    <property type="match status" value="1"/>
</dbReference>
<evidence type="ECO:0000256" key="1">
    <source>
        <dbReference type="ARBA" id="ARBA00022603"/>
    </source>
</evidence>
<dbReference type="EC" id="2.1.1.297" evidence="5"/>
<dbReference type="GO" id="GO:0032259">
    <property type="term" value="P:methylation"/>
    <property type="evidence" value="ECO:0007669"/>
    <property type="project" value="UniProtKB-KW"/>
</dbReference>
<dbReference type="Pfam" id="PF17827">
    <property type="entry name" value="PrmC_N"/>
    <property type="match status" value="1"/>
</dbReference>
<evidence type="ECO:0000259" key="7">
    <source>
        <dbReference type="Pfam" id="PF17827"/>
    </source>
</evidence>
<keyword evidence="2 5" id="KW-0808">Transferase</keyword>
<organism evidence="8 9">
    <name type="scientific">Nitratireductor arenosus</name>
    <dbReference type="NCBI Taxonomy" id="2682096"/>
    <lineage>
        <taxon>Bacteria</taxon>
        <taxon>Pseudomonadati</taxon>
        <taxon>Pseudomonadota</taxon>
        <taxon>Alphaproteobacteria</taxon>
        <taxon>Hyphomicrobiales</taxon>
        <taxon>Phyllobacteriaceae</taxon>
        <taxon>Nitratireductor</taxon>
    </lineage>
</organism>
<dbReference type="Proteomes" id="UP000463224">
    <property type="component" value="Unassembled WGS sequence"/>
</dbReference>
<dbReference type="InterPro" id="IPR019874">
    <property type="entry name" value="RF_methyltr_PrmC"/>
</dbReference>
<comment type="catalytic activity">
    <reaction evidence="4 5">
        <text>L-glutaminyl-[peptide chain release factor] + S-adenosyl-L-methionine = N(5)-methyl-L-glutaminyl-[peptide chain release factor] + S-adenosyl-L-homocysteine + H(+)</text>
        <dbReference type="Rhea" id="RHEA:42896"/>
        <dbReference type="Rhea" id="RHEA-COMP:10271"/>
        <dbReference type="Rhea" id="RHEA-COMP:10272"/>
        <dbReference type="ChEBI" id="CHEBI:15378"/>
        <dbReference type="ChEBI" id="CHEBI:30011"/>
        <dbReference type="ChEBI" id="CHEBI:57856"/>
        <dbReference type="ChEBI" id="CHEBI:59789"/>
        <dbReference type="ChEBI" id="CHEBI:61891"/>
        <dbReference type="EC" id="2.1.1.297"/>
    </reaction>
</comment>
<keyword evidence="1 5" id="KW-0489">Methyltransferase</keyword>
<sequence length="293" mass="30574">MAEDDSPASAPDLGTVLAETRRRLAGAGIGEAALDARLIVEHFSGTRRIDALRDPALGLDALTVGRIEDAVGRRLAGMPVHRILGYREFYGLRLDLSPETLEPRPDTETLVEAMLPDLAGIAARKGACSILDLGTGTGAVALALLSALPQARASGVDLSAGAVKTATENAGRLGLDGRFTAFVSDWYRDVIGVFDAIVSNPPYITTVEMRALPVEVAGHDPHLALDGGPDGLDAYRVIAAGAGGHLDREGLVGVEIGSRQKADVAAVFAAQGLRLRSVARDLGGHDRALVFGF</sequence>